<protein>
    <recommendedName>
        <fullName evidence="4">Glycosyltransferase RgtA/B/C/D-like domain-containing protein</fullName>
    </recommendedName>
</protein>
<evidence type="ECO:0000313" key="3">
    <source>
        <dbReference type="Proteomes" id="UP001367771"/>
    </source>
</evidence>
<dbReference type="EMBL" id="JBBBDM010000008">
    <property type="protein sequence ID" value="MEI5688271.1"/>
    <property type="molecule type" value="Genomic_DNA"/>
</dbReference>
<feature type="transmembrane region" description="Helical" evidence="1">
    <location>
        <begin position="253"/>
        <end position="271"/>
    </location>
</feature>
<dbReference type="RefSeq" id="WP_336545708.1">
    <property type="nucleotide sequence ID" value="NZ_JBBBDM010000008.1"/>
</dbReference>
<dbReference type="Proteomes" id="UP001367771">
    <property type="component" value="Unassembled WGS sequence"/>
</dbReference>
<accession>A0ABU8H5C6</accession>
<keyword evidence="1" id="KW-0472">Membrane</keyword>
<keyword evidence="1" id="KW-1133">Transmembrane helix</keyword>
<feature type="transmembrane region" description="Helical" evidence="1">
    <location>
        <begin position="130"/>
        <end position="148"/>
    </location>
</feature>
<evidence type="ECO:0008006" key="4">
    <source>
        <dbReference type="Google" id="ProtNLM"/>
    </source>
</evidence>
<feature type="transmembrane region" description="Helical" evidence="1">
    <location>
        <begin position="427"/>
        <end position="444"/>
    </location>
</feature>
<feature type="transmembrane region" description="Helical" evidence="1">
    <location>
        <begin position="214"/>
        <end position="233"/>
    </location>
</feature>
<evidence type="ECO:0000256" key="1">
    <source>
        <dbReference type="SAM" id="Phobius"/>
    </source>
</evidence>
<proteinExistence type="predicted"/>
<feature type="transmembrane region" description="Helical" evidence="1">
    <location>
        <begin position="381"/>
        <end position="398"/>
    </location>
</feature>
<keyword evidence="1" id="KW-0812">Transmembrane</keyword>
<sequence>MARRLRSDTLIAAVLALLLGLVWTIRASSDLGQLRLPDTDDVMRLAQIRDWLAGQPFGDLSQHRLAGGLPMHWTRLADLGLAAIIVALRPLLGSHAAEVIAVTVWPIVLFAVALRLVIRIARRLGGERVAATAGVIAALAYPATTVFLPGRIDHHGLQLVLLLAGVAGLLARDARGAALAGGCTAASLIVGLETAPLLALAGLWLVAGWARHRVAGATLAAFALGLLLTLIVGRALFASDDFAYPACDGLTRIAWRAFLAPAGAVLLLALLDRLLTGHRLRWIAVVALGGGAVALGLALSPQCLHPYGAVDPRIAALWLNQVGEAQSIRSAPVATSFGYAGLPLVGFAATLWQMARRRGLASHRGTPGDTASGMAAETRPGWELIALLLAGALAITAVQLRGAYPAALLAAPALAAMVAAARDRGPAALVASWLAAAGILYPLAARALPSKTGEASVGRGDCGAPAMIATLNRLPPGRVIAPVDAGAWIIGGTADTVLAAPYHRDGAGLRAVYAFYAAPAGVAAATADRLGAHYLLACAALPGAHRRGSAAAALARGTLPGFATVAVLPDGARIIARNRLSGGAPPA</sequence>
<feature type="transmembrane region" description="Helical" evidence="1">
    <location>
        <begin position="280"/>
        <end position="299"/>
    </location>
</feature>
<comment type="caution">
    <text evidence="2">The sequence shown here is derived from an EMBL/GenBank/DDBJ whole genome shotgun (WGS) entry which is preliminary data.</text>
</comment>
<gene>
    <name evidence="2" type="ORF">V8201_14360</name>
</gene>
<feature type="transmembrane region" description="Helical" evidence="1">
    <location>
        <begin position="404"/>
        <end position="420"/>
    </location>
</feature>
<name>A0ABU8H5C6_9SPHN</name>
<feature type="transmembrane region" description="Helical" evidence="1">
    <location>
        <begin position="337"/>
        <end position="355"/>
    </location>
</feature>
<keyword evidence="3" id="KW-1185">Reference proteome</keyword>
<evidence type="ECO:0000313" key="2">
    <source>
        <dbReference type="EMBL" id="MEI5688271.1"/>
    </source>
</evidence>
<feature type="transmembrane region" description="Helical" evidence="1">
    <location>
        <begin position="99"/>
        <end position="118"/>
    </location>
</feature>
<organism evidence="2 3">
    <name type="scientific">Sphingomonas kyungheensis</name>
    <dbReference type="NCBI Taxonomy" id="1069987"/>
    <lineage>
        <taxon>Bacteria</taxon>
        <taxon>Pseudomonadati</taxon>
        <taxon>Pseudomonadota</taxon>
        <taxon>Alphaproteobacteria</taxon>
        <taxon>Sphingomonadales</taxon>
        <taxon>Sphingomonadaceae</taxon>
        <taxon>Sphingomonas</taxon>
    </lineage>
</organism>
<reference evidence="2 3" key="1">
    <citation type="journal article" date="2013" name="Int. J. Syst. Evol. Microbiol.">
        <title>Sphingomonas kyungheensis sp. nov., a bacterium with ginsenoside-converting activity isolated from soil of a ginseng field.</title>
        <authorList>
            <person name="Son H.M."/>
            <person name="Yang J.E."/>
            <person name="Park Y."/>
            <person name="Han C.K."/>
            <person name="Kim S.G."/>
            <person name="Kook M."/>
            <person name="Yi T.H."/>
        </authorList>
    </citation>
    <scope>NUCLEOTIDE SEQUENCE [LARGE SCALE GENOMIC DNA]</scope>
    <source>
        <strain evidence="2 3">LMG 26582</strain>
    </source>
</reference>
<feature type="transmembrane region" description="Helical" evidence="1">
    <location>
        <begin position="177"/>
        <end position="207"/>
    </location>
</feature>